<dbReference type="EMBL" id="VDUZ01000050">
    <property type="protein sequence ID" value="TXL70961.1"/>
    <property type="molecule type" value="Genomic_DNA"/>
</dbReference>
<protein>
    <submittedName>
        <fullName evidence="2">VOC family protein</fullName>
    </submittedName>
</protein>
<organism evidence="2 3">
    <name type="scientific">Vineibacter terrae</name>
    <dbReference type="NCBI Taxonomy" id="2586908"/>
    <lineage>
        <taxon>Bacteria</taxon>
        <taxon>Pseudomonadati</taxon>
        <taxon>Pseudomonadota</taxon>
        <taxon>Alphaproteobacteria</taxon>
        <taxon>Hyphomicrobiales</taxon>
        <taxon>Vineibacter</taxon>
    </lineage>
</organism>
<dbReference type="SUPFAM" id="SSF54593">
    <property type="entry name" value="Glyoxalase/Bleomycin resistance protein/Dihydroxybiphenyl dioxygenase"/>
    <property type="match status" value="1"/>
</dbReference>
<reference evidence="2 3" key="1">
    <citation type="submission" date="2019-06" db="EMBL/GenBank/DDBJ databases">
        <title>New taxonomy in bacterial strain CC-CFT640, isolated from vineyard.</title>
        <authorList>
            <person name="Lin S.-Y."/>
            <person name="Tsai C.-F."/>
            <person name="Young C.-C."/>
        </authorList>
    </citation>
    <scope>NUCLEOTIDE SEQUENCE [LARGE SCALE GENOMIC DNA]</scope>
    <source>
        <strain evidence="2 3">CC-CFT640</strain>
    </source>
</reference>
<gene>
    <name evidence="2" type="ORF">FHP25_31960</name>
</gene>
<dbReference type="RefSeq" id="WP_147851068.1">
    <property type="nucleotide sequence ID" value="NZ_VDUZ01000050.1"/>
</dbReference>
<dbReference type="PANTHER" id="PTHR43279:SF1">
    <property type="entry name" value="CATECHOL-2,3-DIOXYGENASE"/>
    <property type="match status" value="1"/>
</dbReference>
<dbReference type="Gene3D" id="3.10.180.10">
    <property type="entry name" value="2,3-Dihydroxybiphenyl 1,2-Dioxygenase, domain 1"/>
    <property type="match status" value="1"/>
</dbReference>
<dbReference type="InterPro" id="IPR004360">
    <property type="entry name" value="Glyas_Fos-R_dOase_dom"/>
</dbReference>
<comment type="caution">
    <text evidence="2">The sequence shown here is derived from an EMBL/GenBank/DDBJ whole genome shotgun (WGS) entry which is preliminary data.</text>
</comment>
<feature type="domain" description="VOC" evidence="1">
    <location>
        <begin position="19"/>
        <end position="156"/>
    </location>
</feature>
<dbReference type="Pfam" id="PF00903">
    <property type="entry name" value="Glyoxalase"/>
    <property type="match status" value="1"/>
</dbReference>
<accession>A0A5C8PAX9</accession>
<proteinExistence type="predicted"/>
<sequence>MDNTAADPSAPRQAVTPCGINHLVLNVRDIEESHRFWTELLGFRQVGELKATPQRPNPPKMRFYSGERGGHTHHHDVALVENRDLPAPSREWSMYGGAPMAVNHIAITLPDREAWLQQLAFLQARGVKFNRRVDHGMTHSLYINDPNGYGIELLYELPREVWQGDIDAALNFARILPTEGADALVDEADKNPVFTRPEPATP</sequence>
<keyword evidence="3" id="KW-1185">Reference proteome</keyword>
<name>A0A5C8PAX9_9HYPH</name>
<dbReference type="AlphaFoldDB" id="A0A5C8PAX9"/>
<dbReference type="InterPro" id="IPR037523">
    <property type="entry name" value="VOC_core"/>
</dbReference>
<dbReference type="InterPro" id="IPR029068">
    <property type="entry name" value="Glyas_Bleomycin-R_OHBP_Dase"/>
</dbReference>
<dbReference type="Proteomes" id="UP000321638">
    <property type="component" value="Unassembled WGS sequence"/>
</dbReference>
<evidence type="ECO:0000313" key="2">
    <source>
        <dbReference type="EMBL" id="TXL70961.1"/>
    </source>
</evidence>
<evidence type="ECO:0000259" key="1">
    <source>
        <dbReference type="PROSITE" id="PS51819"/>
    </source>
</evidence>
<dbReference type="PROSITE" id="PS51819">
    <property type="entry name" value="VOC"/>
    <property type="match status" value="1"/>
</dbReference>
<dbReference type="PANTHER" id="PTHR43279">
    <property type="entry name" value="CATECHOL-2,3-DIOXYGENASE"/>
    <property type="match status" value="1"/>
</dbReference>
<evidence type="ECO:0000313" key="3">
    <source>
        <dbReference type="Proteomes" id="UP000321638"/>
    </source>
</evidence>
<dbReference type="OrthoDB" id="9803142at2"/>